<dbReference type="GO" id="GO:0032259">
    <property type="term" value="P:methylation"/>
    <property type="evidence" value="ECO:0007669"/>
    <property type="project" value="UniProtKB-KW"/>
</dbReference>
<evidence type="ECO:0000256" key="4">
    <source>
        <dbReference type="ARBA" id="ARBA00022679"/>
    </source>
</evidence>
<comment type="catalytic activity">
    <reaction evidence="6">
        <text>a 2'-deoxyadenosine in DNA + S-adenosyl-L-methionine = an N(6)-methyl-2'-deoxyadenosine in DNA + S-adenosyl-L-homocysteine + H(+)</text>
        <dbReference type="Rhea" id="RHEA:15197"/>
        <dbReference type="Rhea" id="RHEA-COMP:12418"/>
        <dbReference type="Rhea" id="RHEA-COMP:12419"/>
        <dbReference type="ChEBI" id="CHEBI:15378"/>
        <dbReference type="ChEBI" id="CHEBI:57856"/>
        <dbReference type="ChEBI" id="CHEBI:59789"/>
        <dbReference type="ChEBI" id="CHEBI:90615"/>
        <dbReference type="ChEBI" id="CHEBI:90616"/>
        <dbReference type="EC" id="2.1.1.72"/>
    </reaction>
</comment>
<evidence type="ECO:0000313" key="9">
    <source>
        <dbReference type="EMBL" id="SDL48133.1"/>
    </source>
</evidence>
<dbReference type="InterPro" id="IPR029063">
    <property type="entry name" value="SAM-dependent_MTases_sf"/>
</dbReference>
<accession>A0A1G9KFJ6</accession>
<dbReference type="AlphaFoldDB" id="A0A1G9KFJ6"/>
<keyword evidence="4 9" id="KW-0808">Transferase</keyword>
<feature type="compositionally biased region" description="Basic and acidic residues" evidence="7">
    <location>
        <begin position="1"/>
        <end position="17"/>
    </location>
</feature>
<dbReference type="InterPro" id="IPR002052">
    <property type="entry name" value="DNA_methylase_N6_adenine_CS"/>
</dbReference>
<evidence type="ECO:0000256" key="7">
    <source>
        <dbReference type="SAM" id="MobiDB-lite"/>
    </source>
</evidence>
<dbReference type="SUPFAM" id="SSF53335">
    <property type="entry name" value="S-adenosyl-L-methionine-dependent methyltransferases"/>
    <property type="match status" value="1"/>
</dbReference>
<organism evidence="9 10">
    <name type="scientific">Aliiruegeria lutimaris</name>
    <dbReference type="NCBI Taxonomy" id="571298"/>
    <lineage>
        <taxon>Bacteria</taxon>
        <taxon>Pseudomonadati</taxon>
        <taxon>Pseudomonadota</taxon>
        <taxon>Alphaproteobacteria</taxon>
        <taxon>Rhodobacterales</taxon>
        <taxon>Roseobacteraceae</taxon>
        <taxon>Aliiruegeria</taxon>
    </lineage>
</organism>
<dbReference type="GO" id="GO:0009007">
    <property type="term" value="F:site-specific DNA-methyltransferase (adenine-specific) activity"/>
    <property type="evidence" value="ECO:0007669"/>
    <property type="project" value="UniProtKB-EC"/>
</dbReference>
<dbReference type="GO" id="GO:0003677">
    <property type="term" value="F:DNA binding"/>
    <property type="evidence" value="ECO:0007669"/>
    <property type="project" value="InterPro"/>
</dbReference>
<dbReference type="STRING" id="571298.SAMN04488026_10884"/>
<comment type="similarity">
    <text evidence="1">Belongs to the N(4)/N(6)-methyltransferase family.</text>
</comment>
<feature type="region of interest" description="Disordered" evidence="7">
    <location>
        <begin position="1"/>
        <end position="22"/>
    </location>
</feature>
<name>A0A1G9KFJ6_9RHOB</name>
<keyword evidence="5" id="KW-0949">S-adenosyl-L-methionine</keyword>
<feature type="domain" description="DNA methylase N-4/N-6" evidence="8">
    <location>
        <begin position="152"/>
        <end position="503"/>
    </location>
</feature>
<dbReference type="OrthoDB" id="9816043at2"/>
<dbReference type="RefSeq" id="WP_093163677.1">
    <property type="nucleotide sequence ID" value="NZ_FNEK01000088.1"/>
</dbReference>
<proteinExistence type="inferred from homology"/>
<dbReference type="PANTHER" id="PTHR13370:SF16">
    <property type="entry name" value="SITE-SPECIFIC DNA-METHYLTRANSFERASE (ADENINE-SPECIFIC)"/>
    <property type="match status" value="1"/>
</dbReference>
<sequence length="984" mass="110871">MAANDKPIDAITHETARRANIPPAELEGVLPEEDKQPIKVAYKQRNPDLDPQLVWRGKDMEDWSDIVVDAPPIYLQEQVHPKAIIEDLRAGRERQGDRGPSLFDHFGVTDEDREAEVEFYRHSKRWSNRMILGDSLQVMASLAEREGLKGQVQAIYIDPPYGIKFNSNFQWSTTSRDVKDGKLEHLTREPEQVKAFRDTWRDGIHSYLTYLRDRLTVARELLTESGSCFVQISDENLHRVRALMDEVFGDKCFVVTIPMKKKGSQKSGLLDPVNDYLLWYSKSERDSGKVKFRALFSRREFDEETLRRFNRAAMPNGTECPLGEIPSPPNDDSFHNYRDVPERLATDWPEARLFYGGEQLTSGGTRPNQSDPVLWEGIEYRLKPNLCWKTTTRRPDGSTPGMQRLIWARRLVGGRSHLNYKRFLDDFGYTQMSNWWDGLGGVGDAVYVVQTNEEIIKRCILMASDPGDLVLDPTCGAGTTADVAEAWGRRWITIDTSRVAMALARARVMGAHYPYYLLADSPEGQNKEAQVSRIAPPSQATHRDIRHGFVYERAPHVVMSDIGNNAEIDVIWERMQPAVEETLETLNGSLFGLDMDFLVTAGGRKGDRITFNAVGNYTMPSGEVVPTNAFQEWEVPREAPSDWPASAVDALESFWQARIARQREIDASIAARAEFEYLYDKPYEDKKRVRVAGPFTVESLSPHKVAAVDEDGDLIDERDAASGQRERGAQEAENYVEAMLENLRKAGVHQQGKEDRIAFTSLKGWPGEWICAEGRYMEGEQERRAGIFIGPEYGTVQKADLVACAKEAADAGFDLVIACSFNFDAHAGEFRKLGRIPILQARMNPDLHMAGDLKAGGGNLFVVFGEPDIEVLTEGDKLRVKILGVDVFKPQTGEVISTEAGDIACWFIDTDYNEESFFVRHAYFPGAEVPYKALKTTLKAEIDEEAWESLKKTVSRPFARPASGRIAVKVINHLGDEVMKVIGV</sequence>
<dbReference type="GO" id="GO:0005737">
    <property type="term" value="C:cytoplasm"/>
    <property type="evidence" value="ECO:0007669"/>
    <property type="project" value="TreeGrafter"/>
</dbReference>
<reference evidence="9 10" key="1">
    <citation type="submission" date="2016-10" db="EMBL/GenBank/DDBJ databases">
        <authorList>
            <person name="de Groot N.N."/>
        </authorList>
    </citation>
    <scope>NUCLEOTIDE SEQUENCE [LARGE SCALE GENOMIC DNA]</scope>
    <source>
        <strain evidence="9 10">DSM 25294</strain>
    </source>
</reference>
<evidence type="ECO:0000259" key="8">
    <source>
        <dbReference type="Pfam" id="PF01555"/>
    </source>
</evidence>
<dbReference type="InterPro" id="IPR002941">
    <property type="entry name" value="DNA_methylase_N4/N6"/>
</dbReference>
<dbReference type="GO" id="GO:0008170">
    <property type="term" value="F:N-methyltransferase activity"/>
    <property type="evidence" value="ECO:0007669"/>
    <property type="project" value="InterPro"/>
</dbReference>
<gene>
    <name evidence="9" type="ORF">SAMN04488026_10884</name>
</gene>
<keyword evidence="10" id="KW-1185">Reference proteome</keyword>
<dbReference type="EMBL" id="FNEK01000088">
    <property type="protein sequence ID" value="SDL48133.1"/>
    <property type="molecule type" value="Genomic_DNA"/>
</dbReference>
<evidence type="ECO:0000256" key="6">
    <source>
        <dbReference type="ARBA" id="ARBA00047942"/>
    </source>
</evidence>
<evidence type="ECO:0000256" key="2">
    <source>
        <dbReference type="ARBA" id="ARBA00011900"/>
    </source>
</evidence>
<dbReference type="InterPro" id="IPR002295">
    <property type="entry name" value="N4/N6-MTase_EcoPI_Mod-like"/>
</dbReference>
<dbReference type="Pfam" id="PF01555">
    <property type="entry name" value="N6_N4_Mtase"/>
    <property type="match status" value="1"/>
</dbReference>
<dbReference type="PRINTS" id="PR00506">
    <property type="entry name" value="D21N6MTFRASE"/>
</dbReference>
<keyword evidence="3 9" id="KW-0489">Methyltransferase</keyword>
<protein>
    <recommendedName>
        <fullName evidence="2">site-specific DNA-methyltransferase (adenine-specific)</fullName>
        <ecNumber evidence="2">2.1.1.72</ecNumber>
    </recommendedName>
</protein>
<evidence type="ECO:0000256" key="1">
    <source>
        <dbReference type="ARBA" id="ARBA00006594"/>
    </source>
</evidence>
<dbReference type="Proteomes" id="UP000199382">
    <property type="component" value="Unassembled WGS sequence"/>
</dbReference>
<dbReference type="PANTHER" id="PTHR13370">
    <property type="entry name" value="RNA METHYLASE-RELATED"/>
    <property type="match status" value="1"/>
</dbReference>
<dbReference type="PROSITE" id="PS00092">
    <property type="entry name" value="N6_MTASE"/>
    <property type="match status" value="1"/>
</dbReference>
<evidence type="ECO:0000313" key="10">
    <source>
        <dbReference type="Proteomes" id="UP000199382"/>
    </source>
</evidence>
<dbReference type="EC" id="2.1.1.72" evidence="2"/>
<dbReference type="Gene3D" id="3.40.50.150">
    <property type="entry name" value="Vaccinia Virus protein VP39"/>
    <property type="match status" value="1"/>
</dbReference>
<evidence type="ECO:0000256" key="3">
    <source>
        <dbReference type="ARBA" id="ARBA00022603"/>
    </source>
</evidence>
<evidence type="ECO:0000256" key="5">
    <source>
        <dbReference type="ARBA" id="ARBA00022691"/>
    </source>
</evidence>